<protein>
    <submittedName>
        <fullName evidence="2">Uncharacterized protein</fullName>
    </submittedName>
</protein>
<gene>
    <name evidence="2" type="ORF">DEU29_105115</name>
</gene>
<comment type="caution">
    <text evidence="2">The sequence shown here is derived from an EMBL/GenBank/DDBJ whole genome shotgun (WGS) entry which is preliminary data.</text>
</comment>
<dbReference type="OrthoDB" id="7054989at2"/>
<dbReference type="Proteomes" id="UP000295531">
    <property type="component" value="Unassembled WGS sequence"/>
</dbReference>
<evidence type="ECO:0000313" key="3">
    <source>
        <dbReference type="Proteomes" id="UP000295531"/>
    </source>
</evidence>
<sequence length="341" mass="38924">MKKFALAINFFALCSSAFVAGAQTQTDEQEQDAWLDGFRSGLEISVDETARWIDGFFAEDRFEQPYSSYGRLSIAPQWSGYDGFEVKSRFRARVNLPHAKEELSAFIGRVDSDEFIDEGSAGRPSIIRSPSSDEEWLVGLGFDPHMNERHRVSYSVGIRGGLDFDTYVRGRYMTDVALGESALARFQSSAFWRDSDGFGVAQRVDLEASLTDSMLARWSSLATFAQETNGLRWSSTMRAYKLYGEDKALALETWIEGQTDYEVPINDYGLRLLNRQRYLREWLFVETWVGYHWPREYLAERRQGHWMLGLELEVHFGTTNAYLPRTDQSGDAKTRSTNSGS</sequence>
<evidence type="ECO:0000256" key="1">
    <source>
        <dbReference type="SAM" id="SignalP"/>
    </source>
</evidence>
<name>A0A4R6PKU0_9GAMM</name>
<reference evidence="2 3" key="1">
    <citation type="submission" date="2019-03" db="EMBL/GenBank/DDBJ databases">
        <title>Freshwater and sediment microbial communities from various areas in North America, analyzing microbe dynamics in response to fracking.</title>
        <authorList>
            <person name="Lamendella R."/>
        </authorList>
    </citation>
    <scope>NUCLEOTIDE SEQUENCE [LARGE SCALE GENOMIC DNA]</scope>
    <source>
        <strain evidence="2 3">18_TX</strain>
    </source>
</reference>
<feature type="signal peptide" evidence="1">
    <location>
        <begin position="1"/>
        <end position="22"/>
    </location>
</feature>
<keyword evidence="1" id="KW-0732">Signal</keyword>
<dbReference type="AlphaFoldDB" id="A0A4R6PKU0"/>
<dbReference type="EMBL" id="SNXI01000005">
    <property type="protein sequence ID" value="TDP38263.1"/>
    <property type="molecule type" value="Genomic_DNA"/>
</dbReference>
<organism evidence="2 3">
    <name type="scientific">Idiomarina aquatica</name>
    <dbReference type="NCBI Taxonomy" id="1327752"/>
    <lineage>
        <taxon>Bacteria</taxon>
        <taxon>Pseudomonadati</taxon>
        <taxon>Pseudomonadota</taxon>
        <taxon>Gammaproteobacteria</taxon>
        <taxon>Alteromonadales</taxon>
        <taxon>Idiomarinaceae</taxon>
        <taxon>Idiomarina</taxon>
    </lineage>
</organism>
<keyword evidence="3" id="KW-1185">Reference proteome</keyword>
<evidence type="ECO:0000313" key="2">
    <source>
        <dbReference type="EMBL" id="TDP38263.1"/>
    </source>
</evidence>
<dbReference type="RefSeq" id="WP_133539308.1">
    <property type="nucleotide sequence ID" value="NZ_SNXI01000005.1"/>
</dbReference>
<proteinExistence type="predicted"/>
<feature type="chain" id="PRO_5020906265" evidence="1">
    <location>
        <begin position="23"/>
        <end position="341"/>
    </location>
</feature>
<accession>A0A4R6PKU0</accession>